<dbReference type="EMBL" id="GU936970">
    <property type="protein sequence ID" value="ADE87821.1"/>
    <property type="molecule type" value="mRNA"/>
</dbReference>
<keyword evidence="3" id="KW-0808">Transferase</keyword>
<keyword evidence="1" id="KW-0732">Signal</keyword>
<dbReference type="Gene3D" id="3.30.70.250">
    <property type="entry name" value="Malonyl-CoA ACP transacylase, ACP-binding"/>
    <property type="match status" value="1"/>
</dbReference>
<evidence type="ECO:0000313" key="3">
    <source>
        <dbReference type="EMBL" id="ADE87821.1"/>
    </source>
</evidence>
<dbReference type="InterPro" id="IPR014043">
    <property type="entry name" value="Acyl_transferase_dom"/>
</dbReference>
<accession>D5LKE7</accession>
<dbReference type="InterPro" id="IPR016035">
    <property type="entry name" value="Acyl_Trfase/lysoPLipase"/>
</dbReference>
<feature type="chain" id="PRO_5003074045" evidence="1">
    <location>
        <begin position="21"/>
        <end position="379"/>
    </location>
</feature>
<dbReference type="InterPro" id="IPR001227">
    <property type="entry name" value="Ac_transferase_dom_sf"/>
</dbReference>
<keyword evidence="3" id="KW-0012">Acyltransferase</keyword>
<name>D5LKE7_EIMTE</name>
<evidence type="ECO:0000256" key="1">
    <source>
        <dbReference type="SAM" id="SignalP"/>
    </source>
</evidence>
<evidence type="ECO:0000259" key="2">
    <source>
        <dbReference type="SMART" id="SM00827"/>
    </source>
</evidence>
<organism evidence="3">
    <name type="scientific">Eimeria tenella</name>
    <name type="common">Coccidian parasite</name>
    <dbReference type="NCBI Taxonomy" id="5802"/>
    <lineage>
        <taxon>Eukaryota</taxon>
        <taxon>Sar</taxon>
        <taxon>Alveolata</taxon>
        <taxon>Apicomplexa</taxon>
        <taxon>Conoidasida</taxon>
        <taxon>Coccidia</taxon>
        <taxon>Eucoccidiorida</taxon>
        <taxon>Eimeriorina</taxon>
        <taxon>Eimeriidae</taxon>
        <taxon>Eimeria</taxon>
    </lineage>
</organism>
<dbReference type="SUPFAM" id="SSF52151">
    <property type="entry name" value="FabD/lysophospholipase-like"/>
    <property type="match status" value="1"/>
</dbReference>
<sequence>MKGLALLLLGLLSLCPVCLSVSLLRTPAFQGPPAAAAAAAAKRAAVTATAAAADTPPAAAAAATAAGKPMKRVALFSGQGAQCIGMGVECARRDAAARLLFEEASSILNFDLFNLLLKGPQEKLNETQIAQPALLTASVALFTSWKRAHNVEIDCCAGLSLGEYSALCCSGVLSFAAAVELTAKRGALMQQAAAANPGEMYAILGLSQQQTEAVCAAAAAAARSSSSSSSSGEDVYCGVANYLCPGNYAVSVSRSAAAALQQAAAAAAAKRCVRLQVSGAFHSPLMAPAAAGLAAAIAAADFQTPQTPVLLNVDAQIHTNPQAIKQKLIQQLTSPTQWQQSMELLGRLGMEESFEFGPGGILSKLNSKINPHVRTVRVE</sequence>
<reference evidence="3" key="1">
    <citation type="submission" date="2010-02" db="EMBL/GenBank/DDBJ databases">
        <title>Functional characterizations of malonyl-CoA:acyl carrier protein transacylase (MCAT) in Eimeria tenella.</title>
        <authorList>
            <person name="Cai J.P."/>
            <person name="Zhu G."/>
            <person name="Sun M.F."/>
            <person name="Xie M.Q."/>
        </authorList>
    </citation>
    <scope>NUCLEOTIDE SEQUENCE</scope>
</reference>
<dbReference type="SUPFAM" id="SSF55048">
    <property type="entry name" value="Probable ACP-binding domain of malonyl-CoA ACP transacylase"/>
    <property type="match status" value="1"/>
</dbReference>
<dbReference type="PANTHER" id="PTHR47170">
    <property type="entry name" value="MALONYL-COA ACP TRANSACYLASE, ACP-BINDING"/>
    <property type="match status" value="1"/>
</dbReference>
<feature type="domain" description="Malonyl-CoA:ACP transacylase (MAT)" evidence="2">
    <location>
        <begin position="75"/>
        <end position="369"/>
    </location>
</feature>
<dbReference type="Gene3D" id="3.40.366.10">
    <property type="entry name" value="Malonyl-Coenzyme A Acyl Carrier Protein, domain 2"/>
    <property type="match status" value="1"/>
</dbReference>
<feature type="signal peptide" evidence="1">
    <location>
        <begin position="1"/>
        <end position="20"/>
    </location>
</feature>
<dbReference type="PANTHER" id="PTHR47170:SF2">
    <property type="entry name" value="MALONYL-COA:ACP TRANSACYLASE (MAT) DOMAIN-CONTAINING PROTEIN"/>
    <property type="match status" value="1"/>
</dbReference>
<dbReference type="Pfam" id="PF00698">
    <property type="entry name" value="Acyl_transf_1"/>
    <property type="match status" value="1"/>
</dbReference>
<dbReference type="EC" id="2.3.1.39" evidence="3"/>
<dbReference type="SMART" id="SM00827">
    <property type="entry name" value="PKS_AT"/>
    <property type="match status" value="1"/>
</dbReference>
<dbReference type="VEuPathDB" id="ToxoDB:ETH_00037295"/>
<dbReference type="GO" id="GO:0004314">
    <property type="term" value="F:[acyl-carrier-protein] S-malonyltransferase activity"/>
    <property type="evidence" value="ECO:0007669"/>
    <property type="project" value="UniProtKB-EC"/>
</dbReference>
<proteinExistence type="evidence at transcript level"/>
<dbReference type="InterPro" id="IPR052760">
    <property type="entry name" value="Mitochondrial_malonyltrans"/>
</dbReference>
<dbReference type="VEuPathDB" id="ToxoDB:ETH2_0939100"/>
<dbReference type="AlphaFoldDB" id="D5LKE7"/>
<dbReference type="InterPro" id="IPR016036">
    <property type="entry name" value="Malonyl_transacylase_ACP-bd"/>
</dbReference>
<protein>
    <submittedName>
        <fullName evidence="3">Malonyl-CoA:acyl carrier protein transacylase</fullName>
        <ecNumber evidence="3">2.3.1.39</ecNumber>
    </submittedName>
</protein>